<evidence type="ECO:0000313" key="1">
    <source>
        <dbReference type="EMBL" id="ODA35727.1"/>
    </source>
</evidence>
<dbReference type="OrthoDB" id="5893245at2"/>
<evidence type="ECO:0000313" key="2">
    <source>
        <dbReference type="Proteomes" id="UP000094936"/>
    </source>
</evidence>
<keyword evidence="2" id="KW-1185">Reference proteome</keyword>
<dbReference type="EMBL" id="LYBM01000003">
    <property type="protein sequence ID" value="ODA35727.1"/>
    <property type="molecule type" value="Genomic_DNA"/>
</dbReference>
<comment type="caution">
    <text evidence="1">The sequence shown here is derived from an EMBL/GenBank/DDBJ whole genome shotgun (WGS) entry which is preliminary data.</text>
</comment>
<name>A0A1C3ER62_9GAMM</name>
<dbReference type="Proteomes" id="UP000094936">
    <property type="component" value="Unassembled WGS sequence"/>
</dbReference>
<dbReference type="AlphaFoldDB" id="A0A1C3ER62"/>
<dbReference type="RefSeq" id="WP_068899329.1">
    <property type="nucleotide sequence ID" value="NZ_JBHUIF010000020.1"/>
</dbReference>
<proteinExistence type="predicted"/>
<sequence>MADQTSLYLAFFSEEERFLHQDCAPGFEYDTIVGYISAALNLTGLYCIEGPQTNLLLEELFLRRVYYNMLAAIGDPSRPDTFRRLCLDHIHGPLIALKRFYNDVDGGRERFLSMQHDLQKVRF</sequence>
<organism evidence="1 2">
    <name type="scientific">Veronia pacifica</name>
    <dbReference type="NCBI Taxonomy" id="1080227"/>
    <lineage>
        <taxon>Bacteria</taxon>
        <taxon>Pseudomonadati</taxon>
        <taxon>Pseudomonadota</taxon>
        <taxon>Gammaproteobacteria</taxon>
        <taxon>Vibrionales</taxon>
        <taxon>Vibrionaceae</taxon>
        <taxon>Veronia</taxon>
    </lineage>
</organism>
<reference evidence="1 2" key="1">
    <citation type="submission" date="2016-05" db="EMBL/GenBank/DDBJ databases">
        <title>Genomic Taxonomy of the Vibrionaceae.</title>
        <authorList>
            <person name="Gomez-Gil B."/>
            <person name="Enciso-Ibarra J."/>
        </authorList>
    </citation>
    <scope>NUCLEOTIDE SEQUENCE [LARGE SCALE GENOMIC DNA]</scope>
    <source>
        <strain evidence="1 2">CAIM 1920</strain>
    </source>
</reference>
<accession>A0A1C3ER62</accession>
<gene>
    <name evidence="1" type="ORF">A8L45_02985</name>
</gene>
<protein>
    <submittedName>
        <fullName evidence="1">Uncharacterized protein</fullName>
    </submittedName>
</protein>